<evidence type="ECO:0000313" key="2">
    <source>
        <dbReference type="Proteomes" id="UP000887572"/>
    </source>
</evidence>
<dbReference type="WBParaSite" id="Gr19_v10_g3105.t1">
    <property type="protein sequence ID" value="Gr19_v10_g3105.t1"/>
    <property type="gene ID" value="Gr19_v10_g3105"/>
</dbReference>
<name>A0A914HR07_GLORO</name>
<dbReference type="AlphaFoldDB" id="A0A914HR07"/>
<keyword evidence="2" id="KW-1185">Reference proteome</keyword>
<evidence type="ECO:0000256" key="1">
    <source>
        <dbReference type="SAM" id="MobiDB-lite"/>
    </source>
</evidence>
<dbReference type="Proteomes" id="UP000887572">
    <property type="component" value="Unplaced"/>
</dbReference>
<evidence type="ECO:0000313" key="3">
    <source>
        <dbReference type="WBParaSite" id="Gr19_v10_g3105.t1"/>
    </source>
</evidence>
<reference evidence="3" key="1">
    <citation type="submission" date="2022-11" db="UniProtKB">
        <authorList>
            <consortium name="WormBaseParasite"/>
        </authorList>
    </citation>
    <scope>IDENTIFICATION</scope>
</reference>
<protein>
    <submittedName>
        <fullName evidence="3">Uncharacterized protein</fullName>
    </submittedName>
</protein>
<feature type="region of interest" description="Disordered" evidence="1">
    <location>
        <begin position="77"/>
        <end position="97"/>
    </location>
</feature>
<proteinExistence type="predicted"/>
<feature type="compositionally biased region" description="Low complexity" evidence="1">
    <location>
        <begin position="79"/>
        <end position="95"/>
    </location>
</feature>
<accession>A0A914HR07</accession>
<organism evidence="2 3">
    <name type="scientific">Globodera rostochiensis</name>
    <name type="common">Golden nematode worm</name>
    <name type="synonym">Heterodera rostochiensis</name>
    <dbReference type="NCBI Taxonomy" id="31243"/>
    <lineage>
        <taxon>Eukaryota</taxon>
        <taxon>Metazoa</taxon>
        <taxon>Ecdysozoa</taxon>
        <taxon>Nematoda</taxon>
        <taxon>Chromadorea</taxon>
        <taxon>Rhabditida</taxon>
        <taxon>Tylenchina</taxon>
        <taxon>Tylenchomorpha</taxon>
        <taxon>Tylenchoidea</taxon>
        <taxon>Heteroderidae</taxon>
        <taxon>Heteroderinae</taxon>
        <taxon>Globodera</taxon>
    </lineage>
</organism>
<sequence>MGRPGSSVGRAAHGLGGGLGFEPHPGLTFLPILYWVAPDGCPTVASEAIDVDFVLDANHEWLHGEQVARRCQKFAPTESNNSHNANASAHSNPPNTREIVSNVLHAGPVEMEHKIIFTTMRVAVVTCKSNNADHSIEPDDEFGGEHLNAKCIASSPSQNGAAVGADTFEHQLQALLRNHGKTVAQATEVLARLRLDVPNVSQSPIKCQPSPSATFGYDFGCSSPTVVAATASSSSSSSTPKCLAPPSFYLQYPCSSDSAQYAQSTFTLSQQNACAGSVLDGGGINANGWGINES</sequence>